<evidence type="ECO:0000313" key="2">
    <source>
        <dbReference type="EMBL" id="RRT75730.1"/>
    </source>
</evidence>
<reference evidence="2 3" key="1">
    <citation type="journal article" date="2014" name="Agronomy (Basel)">
        <title>A Draft Genome Sequence for Ensete ventricosum, the Drought-Tolerant Tree Against Hunger.</title>
        <authorList>
            <person name="Harrison J."/>
            <person name="Moore K.A."/>
            <person name="Paszkiewicz K."/>
            <person name="Jones T."/>
            <person name="Grant M."/>
            <person name="Ambacheew D."/>
            <person name="Muzemil S."/>
            <person name="Studholme D.J."/>
        </authorList>
    </citation>
    <scope>NUCLEOTIDE SEQUENCE [LARGE SCALE GENOMIC DNA]</scope>
</reference>
<dbReference type="Proteomes" id="UP000287651">
    <property type="component" value="Unassembled WGS sequence"/>
</dbReference>
<proteinExistence type="predicted"/>
<gene>
    <name evidence="2" type="ORF">B296_00030940</name>
</gene>
<dbReference type="EMBL" id="AMZH03002394">
    <property type="protein sequence ID" value="RRT75730.1"/>
    <property type="molecule type" value="Genomic_DNA"/>
</dbReference>
<accession>A0A427AHP4</accession>
<organism evidence="2 3">
    <name type="scientific">Ensete ventricosum</name>
    <name type="common">Abyssinian banana</name>
    <name type="synonym">Musa ensete</name>
    <dbReference type="NCBI Taxonomy" id="4639"/>
    <lineage>
        <taxon>Eukaryota</taxon>
        <taxon>Viridiplantae</taxon>
        <taxon>Streptophyta</taxon>
        <taxon>Embryophyta</taxon>
        <taxon>Tracheophyta</taxon>
        <taxon>Spermatophyta</taxon>
        <taxon>Magnoliopsida</taxon>
        <taxon>Liliopsida</taxon>
        <taxon>Zingiberales</taxon>
        <taxon>Musaceae</taxon>
        <taxon>Ensete</taxon>
    </lineage>
</organism>
<comment type="caution">
    <text evidence="2">The sequence shown here is derived from an EMBL/GenBank/DDBJ whole genome shotgun (WGS) entry which is preliminary data.</text>
</comment>
<protein>
    <submittedName>
        <fullName evidence="2">Uncharacterized protein</fullName>
    </submittedName>
</protein>
<evidence type="ECO:0000256" key="1">
    <source>
        <dbReference type="SAM" id="MobiDB-lite"/>
    </source>
</evidence>
<evidence type="ECO:0000313" key="3">
    <source>
        <dbReference type="Proteomes" id="UP000287651"/>
    </source>
</evidence>
<feature type="compositionally biased region" description="Basic and acidic residues" evidence="1">
    <location>
        <begin position="9"/>
        <end position="24"/>
    </location>
</feature>
<name>A0A427AHP4_ENSVE</name>
<sequence length="103" mass="12015">MAVRPRRMRKEERRLPRPGNRDPQWKPPCQGDRDGVAEVGYQPNVIEHEGWTTRQLEGRWKAGRRFYCGTSEEALHEECSPSAVQHLFAPTTTVEMVERLLQE</sequence>
<feature type="region of interest" description="Disordered" evidence="1">
    <location>
        <begin position="1"/>
        <end position="34"/>
    </location>
</feature>
<dbReference type="AlphaFoldDB" id="A0A427AHP4"/>